<sequence length="218" mass="23444">MNSVHITTIPRPRSLKESKQVLSALQKFGEVVTFRNLRYDTTNKSQNRYNRSALAIFESSDAAARAVAASPLIVSISTPSSSTSSSTSTSTSSSTSTSTSTSTSSSTGSSTGSSSNEKRQLTCEILPSRHNHVSALKRNVFHTSFLANGACYQARDLVNTGVPLKMLADEPMARKVHLPLRVKGKIGRENVRWGVTSLMGLWKRGLSASDSDSNSNSK</sequence>
<gene>
    <name evidence="2" type="ORF">BDV25DRAFT_172725</name>
</gene>
<dbReference type="AlphaFoldDB" id="A0A5N6TTP7"/>
<protein>
    <recommendedName>
        <fullName evidence="4">RRM domain-containing protein</fullName>
    </recommendedName>
</protein>
<dbReference type="Proteomes" id="UP000325780">
    <property type="component" value="Unassembled WGS sequence"/>
</dbReference>
<feature type="compositionally biased region" description="Low complexity" evidence="1">
    <location>
        <begin position="77"/>
        <end position="115"/>
    </location>
</feature>
<feature type="region of interest" description="Disordered" evidence="1">
    <location>
        <begin position="76"/>
        <end position="119"/>
    </location>
</feature>
<accession>A0A5N6TTP7</accession>
<organism evidence="2 3">
    <name type="scientific">Aspergillus avenaceus</name>
    <dbReference type="NCBI Taxonomy" id="36643"/>
    <lineage>
        <taxon>Eukaryota</taxon>
        <taxon>Fungi</taxon>
        <taxon>Dikarya</taxon>
        <taxon>Ascomycota</taxon>
        <taxon>Pezizomycotina</taxon>
        <taxon>Eurotiomycetes</taxon>
        <taxon>Eurotiomycetidae</taxon>
        <taxon>Eurotiales</taxon>
        <taxon>Aspergillaceae</taxon>
        <taxon>Aspergillus</taxon>
        <taxon>Aspergillus subgen. Circumdati</taxon>
    </lineage>
</organism>
<name>A0A5N6TTP7_ASPAV</name>
<keyword evidence="3" id="KW-1185">Reference proteome</keyword>
<dbReference type="EMBL" id="ML742116">
    <property type="protein sequence ID" value="KAE8149677.1"/>
    <property type="molecule type" value="Genomic_DNA"/>
</dbReference>
<evidence type="ECO:0000256" key="1">
    <source>
        <dbReference type="SAM" id="MobiDB-lite"/>
    </source>
</evidence>
<evidence type="ECO:0008006" key="4">
    <source>
        <dbReference type="Google" id="ProtNLM"/>
    </source>
</evidence>
<reference evidence="2 3" key="1">
    <citation type="submission" date="2019-04" db="EMBL/GenBank/DDBJ databases">
        <title>Friends and foes A comparative genomics study of 23 Aspergillus species from section Flavi.</title>
        <authorList>
            <consortium name="DOE Joint Genome Institute"/>
            <person name="Kjaerbolling I."/>
            <person name="Vesth T."/>
            <person name="Frisvad J.C."/>
            <person name="Nybo J.L."/>
            <person name="Theobald S."/>
            <person name="Kildgaard S."/>
            <person name="Isbrandt T."/>
            <person name="Kuo A."/>
            <person name="Sato A."/>
            <person name="Lyhne E.K."/>
            <person name="Kogle M.E."/>
            <person name="Wiebenga A."/>
            <person name="Kun R.S."/>
            <person name="Lubbers R.J."/>
            <person name="Makela M.R."/>
            <person name="Barry K."/>
            <person name="Chovatia M."/>
            <person name="Clum A."/>
            <person name="Daum C."/>
            <person name="Haridas S."/>
            <person name="He G."/>
            <person name="LaButti K."/>
            <person name="Lipzen A."/>
            <person name="Mondo S."/>
            <person name="Riley R."/>
            <person name="Salamov A."/>
            <person name="Simmons B.A."/>
            <person name="Magnuson J.K."/>
            <person name="Henrissat B."/>
            <person name="Mortensen U.H."/>
            <person name="Larsen T.O."/>
            <person name="Devries R.P."/>
            <person name="Grigoriev I.V."/>
            <person name="Machida M."/>
            <person name="Baker S.E."/>
            <person name="Andersen M.R."/>
        </authorList>
    </citation>
    <scope>NUCLEOTIDE SEQUENCE [LARGE SCALE GENOMIC DNA]</scope>
    <source>
        <strain evidence="2 3">IBT 18842</strain>
    </source>
</reference>
<evidence type="ECO:0000313" key="3">
    <source>
        <dbReference type="Proteomes" id="UP000325780"/>
    </source>
</evidence>
<evidence type="ECO:0000313" key="2">
    <source>
        <dbReference type="EMBL" id="KAE8149677.1"/>
    </source>
</evidence>
<dbReference type="OrthoDB" id="5367448at2759"/>
<proteinExistence type="predicted"/>